<evidence type="ECO:0000313" key="1">
    <source>
        <dbReference type="EMBL" id="KAJ2980880.1"/>
    </source>
</evidence>
<name>A0ACC1NNN0_9PEZI</name>
<protein>
    <submittedName>
        <fullName evidence="1">Uncharacterized protein</fullName>
    </submittedName>
</protein>
<comment type="caution">
    <text evidence="1">The sequence shown here is derived from an EMBL/GenBank/DDBJ whole genome shotgun (WGS) entry which is preliminary data.</text>
</comment>
<gene>
    <name evidence="1" type="ORF">NUW58_g6828</name>
</gene>
<organism evidence="1 2">
    <name type="scientific">Xylaria curta</name>
    <dbReference type="NCBI Taxonomy" id="42375"/>
    <lineage>
        <taxon>Eukaryota</taxon>
        <taxon>Fungi</taxon>
        <taxon>Dikarya</taxon>
        <taxon>Ascomycota</taxon>
        <taxon>Pezizomycotina</taxon>
        <taxon>Sordariomycetes</taxon>
        <taxon>Xylariomycetidae</taxon>
        <taxon>Xylariales</taxon>
        <taxon>Xylariaceae</taxon>
        <taxon>Xylaria</taxon>
    </lineage>
</organism>
<evidence type="ECO:0000313" key="2">
    <source>
        <dbReference type="Proteomes" id="UP001143856"/>
    </source>
</evidence>
<proteinExistence type="predicted"/>
<reference evidence="1" key="1">
    <citation type="submission" date="2022-10" db="EMBL/GenBank/DDBJ databases">
        <title>Genome Sequence of Xylaria curta.</title>
        <authorList>
            <person name="Buettner E."/>
        </authorList>
    </citation>
    <scope>NUCLEOTIDE SEQUENCE</scope>
    <source>
        <strain evidence="1">Babe10</strain>
    </source>
</reference>
<keyword evidence="2" id="KW-1185">Reference proteome</keyword>
<dbReference type="Proteomes" id="UP001143856">
    <property type="component" value="Unassembled WGS sequence"/>
</dbReference>
<sequence length="210" mass="23437">MSTANELGPLVRRWGLPVKQLPTAAAGIDELKPFVSSILKEALPFIDSAAPKTPDAKRLWKSKGGKSSPESTAKVEVLERAVAQWGYSPMLFLYHPIKVHTYRSAMAVRQGTRFRHGQSRYARSAVHLAGIHTYILGASYETSFTVQTSGVSSVRPVSVSVGSRLLVRLVLISPRTICVLYSMRVDILFEYYYSGFRSFFYLVPRSILHI</sequence>
<dbReference type="EMBL" id="JAPDGR010001630">
    <property type="protein sequence ID" value="KAJ2980880.1"/>
    <property type="molecule type" value="Genomic_DNA"/>
</dbReference>
<accession>A0ACC1NNN0</accession>